<dbReference type="SUPFAM" id="SSF101898">
    <property type="entry name" value="NHL repeat"/>
    <property type="match status" value="1"/>
</dbReference>
<evidence type="ECO:0000256" key="2">
    <source>
        <dbReference type="PROSITE-ProRule" id="PRU00504"/>
    </source>
</evidence>
<proteinExistence type="predicted"/>
<keyword evidence="1" id="KW-0677">Repeat</keyword>
<evidence type="ECO:0000256" key="1">
    <source>
        <dbReference type="ARBA" id="ARBA00022737"/>
    </source>
</evidence>
<feature type="domain" description="PKD/REJ-like" evidence="3">
    <location>
        <begin position="380"/>
        <end position="494"/>
    </location>
</feature>
<accession>A0A819X6J3</accession>
<organism evidence="4 5">
    <name type="scientific">Adineta steineri</name>
    <dbReference type="NCBI Taxonomy" id="433720"/>
    <lineage>
        <taxon>Eukaryota</taxon>
        <taxon>Metazoa</taxon>
        <taxon>Spiralia</taxon>
        <taxon>Gnathifera</taxon>
        <taxon>Rotifera</taxon>
        <taxon>Eurotatoria</taxon>
        <taxon>Bdelloidea</taxon>
        <taxon>Adinetida</taxon>
        <taxon>Adinetidae</taxon>
        <taxon>Adineta</taxon>
    </lineage>
</organism>
<dbReference type="PANTHER" id="PTHR24104:SF25">
    <property type="entry name" value="PROTEIN LIN-41"/>
    <property type="match status" value="1"/>
</dbReference>
<dbReference type="InterPro" id="IPR011042">
    <property type="entry name" value="6-blade_b-propeller_TolB-like"/>
</dbReference>
<gene>
    <name evidence="4" type="ORF">OKA104_LOCUS37266</name>
</gene>
<feature type="non-terminal residue" evidence="4">
    <location>
        <position position="1"/>
    </location>
</feature>
<evidence type="ECO:0000313" key="5">
    <source>
        <dbReference type="Proteomes" id="UP000663881"/>
    </source>
</evidence>
<dbReference type="Gene3D" id="2.120.10.30">
    <property type="entry name" value="TolB, C-terminal domain"/>
    <property type="match status" value="2"/>
</dbReference>
<dbReference type="CDD" id="cd05819">
    <property type="entry name" value="NHL"/>
    <property type="match status" value="1"/>
</dbReference>
<dbReference type="InterPro" id="IPR001258">
    <property type="entry name" value="NHL_repeat"/>
</dbReference>
<dbReference type="EMBL" id="CAJOAY010006148">
    <property type="protein sequence ID" value="CAF4131603.1"/>
    <property type="molecule type" value="Genomic_DNA"/>
</dbReference>
<feature type="repeat" description="NHL" evidence="2">
    <location>
        <begin position="168"/>
        <end position="207"/>
    </location>
</feature>
<protein>
    <recommendedName>
        <fullName evidence="3">PKD/REJ-like domain-containing protein</fullName>
    </recommendedName>
</protein>
<name>A0A819X6J3_9BILA</name>
<comment type="caution">
    <text evidence="4">The sequence shown here is derived from an EMBL/GenBank/DDBJ whole genome shotgun (WGS) entry which is preliminary data.</text>
</comment>
<sequence length="500" mass="54707">MKSQNEDYDYYRALSYNLPKFCSNASWYPNATTLANNSTVGSNIWGIFVNTNNTIYVADRTNNKIQIWFNNSISPTQTIQGNLSEPNSIFVTHNGDIYVDNGAQNYRVDKWTLTGNSSVPAMDIGTSCYGLFVDTNDTLYCSMLSLHQVVKRWLNDNSSILTIAAGTGTAGNTPSMLNSPFGIYVNTNFDLYVADYYNNRIQLFQSGQLNGITAAGAGAGSLNNTITLNGPTGIVLDTDSYLYIVEFNNQRILGSGPNGFRCLVGCSGSGGSASNQLLNPATVSFDSYGNMYVTDTGNSRIQKFILSTNSCDETTSTVDPTTTQTQKEQITSTEQITTSKTLITNQTCFSPKITLIPSTSTLSSPIQFRRSQDFYIVSLIELNCNNSISIITHWTIKNCTSICSNQIQVDSTIITTSTELYIPARTLVYGLYELKLTVAMVNMSSLTSTSSVYVQITPSGITANLIQYGTSMITRGTQQDLQFDPGTYSIDRDNNVLNAT</sequence>
<dbReference type="InterPro" id="IPR002859">
    <property type="entry name" value="PKD/REJ-like"/>
</dbReference>
<dbReference type="InterPro" id="IPR050952">
    <property type="entry name" value="TRIM-NHL_E3_ligases"/>
</dbReference>
<reference evidence="4" key="1">
    <citation type="submission" date="2021-02" db="EMBL/GenBank/DDBJ databases">
        <authorList>
            <person name="Nowell W R."/>
        </authorList>
    </citation>
    <scope>NUCLEOTIDE SEQUENCE</scope>
</reference>
<dbReference type="PROSITE" id="PS51125">
    <property type="entry name" value="NHL"/>
    <property type="match status" value="2"/>
</dbReference>
<dbReference type="AlphaFoldDB" id="A0A819X6J3"/>
<dbReference type="Pfam" id="PF02010">
    <property type="entry name" value="REJ"/>
    <property type="match status" value="1"/>
</dbReference>
<dbReference type="Proteomes" id="UP000663881">
    <property type="component" value="Unassembled WGS sequence"/>
</dbReference>
<dbReference type="GO" id="GO:0008270">
    <property type="term" value="F:zinc ion binding"/>
    <property type="evidence" value="ECO:0007669"/>
    <property type="project" value="UniProtKB-KW"/>
</dbReference>
<evidence type="ECO:0000313" key="4">
    <source>
        <dbReference type="EMBL" id="CAF4131603.1"/>
    </source>
</evidence>
<evidence type="ECO:0000259" key="3">
    <source>
        <dbReference type="Pfam" id="PF02010"/>
    </source>
</evidence>
<dbReference type="PANTHER" id="PTHR24104">
    <property type="entry name" value="E3 UBIQUITIN-PROTEIN LIGASE NHLRC1-RELATED"/>
    <property type="match status" value="1"/>
</dbReference>
<feature type="repeat" description="NHL" evidence="2">
    <location>
        <begin position="264"/>
        <end position="307"/>
    </location>
</feature>